<protein>
    <submittedName>
        <fullName evidence="7">Glycoside hydrolase family 43 protein</fullName>
    </submittedName>
</protein>
<accession>A0A6A6IPF4</accession>
<name>A0A6A6IPF4_9PLEO</name>
<keyword evidence="3 4" id="KW-0326">Glycosidase</keyword>
<reference evidence="7" key="1">
    <citation type="journal article" date="2020" name="Stud. Mycol.">
        <title>101 Dothideomycetes genomes: a test case for predicting lifestyles and emergence of pathogens.</title>
        <authorList>
            <person name="Haridas S."/>
            <person name="Albert R."/>
            <person name="Binder M."/>
            <person name="Bloem J."/>
            <person name="Labutti K."/>
            <person name="Salamov A."/>
            <person name="Andreopoulos B."/>
            <person name="Baker S."/>
            <person name="Barry K."/>
            <person name="Bills G."/>
            <person name="Bluhm B."/>
            <person name="Cannon C."/>
            <person name="Castanera R."/>
            <person name="Culley D."/>
            <person name="Daum C."/>
            <person name="Ezra D."/>
            <person name="Gonzalez J."/>
            <person name="Henrissat B."/>
            <person name="Kuo A."/>
            <person name="Liang C."/>
            <person name="Lipzen A."/>
            <person name="Lutzoni F."/>
            <person name="Magnuson J."/>
            <person name="Mondo S."/>
            <person name="Nolan M."/>
            <person name="Ohm R."/>
            <person name="Pangilinan J."/>
            <person name="Park H.-J."/>
            <person name="Ramirez L."/>
            <person name="Alfaro M."/>
            <person name="Sun H."/>
            <person name="Tritt A."/>
            <person name="Yoshinaga Y."/>
            <person name="Zwiers L.-H."/>
            <person name="Turgeon B."/>
            <person name="Goodwin S."/>
            <person name="Spatafora J."/>
            <person name="Crous P."/>
            <person name="Grigoriev I."/>
        </authorList>
    </citation>
    <scope>NUCLEOTIDE SEQUENCE</scope>
    <source>
        <strain evidence="7">CBS 122368</strain>
    </source>
</reference>
<dbReference type="AlphaFoldDB" id="A0A6A6IPF4"/>
<dbReference type="PANTHER" id="PTHR42812">
    <property type="entry name" value="BETA-XYLOSIDASE"/>
    <property type="match status" value="1"/>
</dbReference>
<dbReference type="SUPFAM" id="SSF49899">
    <property type="entry name" value="Concanavalin A-like lectins/glucanases"/>
    <property type="match status" value="1"/>
</dbReference>
<dbReference type="InterPro" id="IPR013320">
    <property type="entry name" value="ConA-like_dom_sf"/>
</dbReference>
<dbReference type="GO" id="GO:0005975">
    <property type="term" value="P:carbohydrate metabolic process"/>
    <property type="evidence" value="ECO:0007669"/>
    <property type="project" value="InterPro"/>
</dbReference>
<feature type="domain" description="Beta-xylosidase C-terminal Concanavalin A-like" evidence="6">
    <location>
        <begin position="333"/>
        <end position="516"/>
    </location>
</feature>
<evidence type="ECO:0000256" key="5">
    <source>
        <dbReference type="SAM" id="SignalP"/>
    </source>
</evidence>
<evidence type="ECO:0000256" key="4">
    <source>
        <dbReference type="RuleBase" id="RU361187"/>
    </source>
</evidence>
<dbReference type="CDD" id="cd09001">
    <property type="entry name" value="GH43_FsAxh1-like"/>
    <property type="match status" value="1"/>
</dbReference>
<dbReference type="SUPFAM" id="SSF75005">
    <property type="entry name" value="Arabinanase/levansucrase/invertase"/>
    <property type="match status" value="1"/>
</dbReference>
<dbReference type="PANTHER" id="PTHR42812:SF15">
    <property type="entry name" value="HYDROLASE, PUTATIVE (AFU_ORTHOLOGUE AFUA_2G00930)-RELATED"/>
    <property type="match status" value="1"/>
</dbReference>
<dbReference type="InterPro" id="IPR023296">
    <property type="entry name" value="Glyco_hydro_beta-prop_sf"/>
</dbReference>
<evidence type="ECO:0000259" key="6">
    <source>
        <dbReference type="Pfam" id="PF17851"/>
    </source>
</evidence>
<comment type="similarity">
    <text evidence="1 4">Belongs to the glycosyl hydrolase 43 family.</text>
</comment>
<sequence length="531" mass="58795">MFKSNLSCLFGLVLTTSSLIANAAAQTPTFTNPVLYEDFPDNDVFVGPDDAYYFSASSFHYSPGAPILKSHDLVNWELISHSVPRLDFGSGYDLAPETRTYRGGIWASTMRYRQSNGLWYWLGCTNFWNNWIYSAPNATGPWTRLAYLGGGNCYYDTGMLIDDDDVMYVVYGNPNVRIAQLASDAKSEVKSTSVLNATDVGVDAIEGNRLYKINGTYYILNDHPGDTTYVWKSMSGSIWGPYESKVLVKNVKPPIEGGSSPHQGSLVRTGNGDWYYMSFTWAYPAGRLPVLAPITWGPDGFPTFVNGSNGGWGASYPLPLPAKQTPPWTGTYRFNYSTLPPQFEWNHDPDISKFSVDNGLTLSTASVTSDLYQARNTLTHRTHGEFPTATVQLDISELAEGDRTGLAAFRDRSAYIGIHRSNGTNTIIAAFNATIDEFSGATLDNGTIVASIPVPSDTRILWVRTNLDARPNGSKAAEFFYSMDGRRWEQLGGTYELYTGWAFFLGYRFAVFNYATVALGGQIRIKEWTVA</sequence>
<dbReference type="InterPro" id="IPR051795">
    <property type="entry name" value="Glycosyl_Hydrlase_43"/>
</dbReference>
<proteinExistence type="inferred from homology"/>
<evidence type="ECO:0000256" key="2">
    <source>
        <dbReference type="ARBA" id="ARBA00022801"/>
    </source>
</evidence>
<evidence type="ECO:0000256" key="1">
    <source>
        <dbReference type="ARBA" id="ARBA00009865"/>
    </source>
</evidence>
<dbReference type="OrthoDB" id="2139957at2759"/>
<gene>
    <name evidence="7" type="ORF">BU26DRAFT_589919</name>
</gene>
<evidence type="ECO:0000256" key="3">
    <source>
        <dbReference type="ARBA" id="ARBA00023295"/>
    </source>
</evidence>
<keyword evidence="8" id="KW-1185">Reference proteome</keyword>
<organism evidence="7 8">
    <name type="scientific">Trematosphaeria pertusa</name>
    <dbReference type="NCBI Taxonomy" id="390896"/>
    <lineage>
        <taxon>Eukaryota</taxon>
        <taxon>Fungi</taxon>
        <taxon>Dikarya</taxon>
        <taxon>Ascomycota</taxon>
        <taxon>Pezizomycotina</taxon>
        <taxon>Dothideomycetes</taxon>
        <taxon>Pleosporomycetidae</taxon>
        <taxon>Pleosporales</taxon>
        <taxon>Massarineae</taxon>
        <taxon>Trematosphaeriaceae</taxon>
        <taxon>Trematosphaeria</taxon>
    </lineage>
</organism>
<dbReference type="Proteomes" id="UP000800094">
    <property type="component" value="Unassembled WGS sequence"/>
</dbReference>
<dbReference type="Gene3D" id="2.60.120.200">
    <property type="match status" value="1"/>
</dbReference>
<dbReference type="EMBL" id="ML987192">
    <property type="protein sequence ID" value="KAF2251682.1"/>
    <property type="molecule type" value="Genomic_DNA"/>
</dbReference>
<evidence type="ECO:0000313" key="7">
    <source>
        <dbReference type="EMBL" id="KAF2251682.1"/>
    </source>
</evidence>
<dbReference type="GO" id="GO:0004553">
    <property type="term" value="F:hydrolase activity, hydrolyzing O-glycosyl compounds"/>
    <property type="evidence" value="ECO:0007669"/>
    <property type="project" value="InterPro"/>
</dbReference>
<dbReference type="Pfam" id="PF17851">
    <property type="entry name" value="GH43_C2"/>
    <property type="match status" value="1"/>
</dbReference>
<feature type="chain" id="PRO_5025620872" evidence="5">
    <location>
        <begin position="26"/>
        <end position="531"/>
    </location>
</feature>
<dbReference type="InterPro" id="IPR006710">
    <property type="entry name" value="Glyco_hydro_43"/>
</dbReference>
<dbReference type="GeneID" id="54588074"/>
<dbReference type="InterPro" id="IPR041542">
    <property type="entry name" value="GH43_C2"/>
</dbReference>
<evidence type="ECO:0000313" key="8">
    <source>
        <dbReference type="Proteomes" id="UP000800094"/>
    </source>
</evidence>
<dbReference type="Pfam" id="PF04616">
    <property type="entry name" value="Glyco_hydro_43"/>
    <property type="match status" value="1"/>
</dbReference>
<keyword evidence="2 4" id="KW-0378">Hydrolase</keyword>
<dbReference type="Gene3D" id="2.115.10.20">
    <property type="entry name" value="Glycosyl hydrolase domain, family 43"/>
    <property type="match status" value="1"/>
</dbReference>
<keyword evidence="5" id="KW-0732">Signal</keyword>
<feature type="signal peptide" evidence="5">
    <location>
        <begin position="1"/>
        <end position="25"/>
    </location>
</feature>
<dbReference type="RefSeq" id="XP_033686686.1">
    <property type="nucleotide sequence ID" value="XM_033834744.1"/>
</dbReference>